<accession>A0A914V238</accession>
<name>A0A914V238_9BILA</name>
<organism evidence="1 2">
    <name type="scientific">Plectus sambesii</name>
    <dbReference type="NCBI Taxonomy" id="2011161"/>
    <lineage>
        <taxon>Eukaryota</taxon>
        <taxon>Metazoa</taxon>
        <taxon>Ecdysozoa</taxon>
        <taxon>Nematoda</taxon>
        <taxon>Chromadorea</taxon>
        <taxon>Plectida</taxon>
        <taxon>Plectina</taxon>
        <taxon>Plectoidea</taxon>
        <taxon>Plectidae</taxon>
        <taxon>Plectus</taxon>
    </lineage>
</organism>
<protein>
    <submittedName>
        <fullName evidence="2">Uncharacterized protein</fullName>
    </submittedName>
</protein>
<evidence type="ECO:0000313" key="2">
    <source>
        <dbReference type="WBParaSite" id="PSAMB.scaffold14595size1837.g36142.t1"/>
    </source>
</evidence>
<keyword evidence="1" id="KW-1185">Reference proteome</keyword>
<reference evidence="2" key="1">
    <citation type="submission" date="2022-11" db="UniProtKB">
        <authorList>
            <consortium name="WormBaseParasite"/>
        </authorList>
    </citation>
    <scope>IDENTIFICATION</scope>
</reference>
<dbReference type="WBParaSite" id="PSAMB.scaffold14595size1837.g36142.t1">
    <property type="protein sequence ID" value="PSAMB.scaffold14595size1837.g36142.t1"/>
    <property type="gene ID" value="PSAMB.scaffold14595size1837.g36142"/>
</dbReference>
<dbReference type="AlphaFoldDB" id="A0A914V238"/>
<dbReference type="Proteomes" id="UP000887566">
    <property type="component" value="Unplaced"/>
</dbReference>
<evidence type="ECO:0000313" key="1">
    <source>
        <dbReference type="Proteomes" id="UP000887566"/>
    </source>
</evidence>
<sequence>QLQDLQEQIRDLMFHFEAEQKVKEAQGTEQVTEADLQEGHLVVGEQPAASLKRKAKNKKR</sequence>
<proteinExistence type="predicted"/>